<keyword evidence="2" id="KW-0413">Isomerase</keyword>
<reference evidence="4 5" key="1">
    <citation type="journal article" date="2016" name="Nat. Commun.">
        <title>Thousands of microbial genomes shed light on interconnected biogeochemical processes in an aquifer system.</title>
        <authorList>
            <person name="Anantharaman K."/>
            <person name="Brown C.T."/>
            <person name="Hug L.A."/>
            <person name="Sharon I."/>
            <person name="Castelle C.J."/>
            <person name="Probst A.J."/>
            <person name="Thomas B.C."/>
            <person name="Singh A."/>
            <person name="Wilkins M.J."/>
            <person name="Karaoz U."/>
            <person name="Brodie E.L."/>
            <person name="Williams K.H."/>
            <person name="Hubbard S.S."/>
            <person name="Banfield J.F."/>
        </authorList>
    </citation>
    <scope>NUCLEOTIDE SEQUENCE [LARGE SCALE GENOMIC DNA]</scope>
</reference>
<comment type="similarity">
    <text evidence="1">Belongs to the PGI/PMI family.</text>
</comment>
<evidence type="ECO:0000313" key="4">
    <source>
        <dbReference type="EMBL" id="OGG71811.1"/>
    </source>
</evidence>
<dbReference type="Gene3D" id="3.40.50.10490">
    <property type="entry name" value="Glucose-6-phosphate isomerase like protein, domain 1"/>
    <property type="match status" value="2"/>
</dbReference>
<dbReference type="GO" id="GO:0005975">
    <property type="term" value="P:carbohydrate metabolic process"/>
    <property type="evidence" value="ECO:0007669"/>
    <property type="project" value="InterPro"/>
</dbReference>
<dbReference type="Proteomes" id="UP000179115">
    <property type="component" value="Unassembled WGS sequence"/>
</dbReference>
<evidence type="ECO:0000256" key="2">
    <source>
        <dbReference type="ARBA" id="ARBA00023235"/>
    </source>
</evidence>
<dbReference type="SUPFAM" id="SSF53697">
    <property type="entry name" value="SIS domain"/>
    <property type="match status" value="1"/>
</dbReference>
<dbReference type="GO" id="GO:0004476">
    <property type="term" value="F:mannose-6-phosphate isomerase activity"/>
    <property type="evidence" value="ECO:0007669"/>
    <property type="project" value="InterPro"/>
</dbReference>
<dbReference type="InterPro" id="IPR019490">
    <property type="entry name" value="Glu6P/Mann6P_isomerase_C"/>
</dbReference>
<evidence type="ECO:0000256" key="1">
    <source>
        <dbReference type="ARBA" id="ARBA00010523"/>
    </source>
</evidence>
<evidence type="ECO:0000259" key="3">
    <source>
        <dbReference type="Pfam" id="PF10432"/>
    </source>
</evidence>
<protein>
    <recommendedName>
        <fullName evidence="3">Bifunctional glucose-6-phosphate/mannose-6-phosphate isomerase C-terminal domain-containing protein</fullName>
    </recommendedName>
</protein>
<gene>
    <name evidence="4" type="ORF">A3A35_02730</name>
</gene>
<proteinExistence type="inferred from homology"/>
<dbReference type="AlphaFoldDB" id="A0A1F6EDU9"/>
<dbReference type="InterPro" id="IPR046348">
    <property type="entry name" value="SIS_dom_sf"/>
</dbReference>
<accession>A0A1F6EDU9</accession>
<sequence length="318" mass="34862">MIPQELIAFPNQFSFQPIVENQERLRKGRLTVVGGMGGSALVAGLLNTIDPALGFITHRDYGLPLLPEALFPDTLFIASSASGNTEETLDFARTVENRGFSLAVIAGGGELLNFALKRHLTLVKLPHTSLPPRMSTGYLAIALAALTNAKNLVANFQGLSHTLSAARTHEEGRVLAQSLAQKVPLIYASTTNFPLAYYWKITFNETAKIPAFCTSVPEMSHNEIEGFDGRRPSFPSKVIFLVDTQDHPRILKRMSITQELYRKQNVETMSLSLHGEPMQKIFGSVHLAIATSLSLAGAYGNEAIRTPLISSLKERMKD</sequence>
<dbReference type="STRING" id="1798508.A3A35_02730"/>
<evidence type="ECO:0000313" key="5">
    <source>
        <dbReference type="Proteomes" id="UP000179115"/>
    </source>
</evidence>
<organism evidence="4 5">
    <name type="scientific">Candidatus Kaiserbacteria bacterium RIFCSPLOWO2_01_FULL_51_21</name>
    <dbReference type="NCBI Taxonomy" id="1798508"/>
    <lineage>
        <taxon>Bacteria</taxon>
        <taxon>Candidatus Kaiseribacteriota</taxon>
    </lineage>
</organism>
<dbReference type="GO" id="GO:1901135">
    <property type="term" value="P:carbohydrate derivative metabolic process"/>
    <property type="evidence" value="ECO:0007669"/>
    <property type="project" value="InterPro"/>
</dbReference>
<dbReference type="EMBL" id="MFLV01000009">
    <property type="protein sequence ID" value="OGG71811.1"/>
    <property type="molecule type" value="Genomic_DNA"/>
</dbReference>
<dbReference type="GO" id="GO:0004347">
    <property type="term" value="F:glucose-6-phosphate isomerase activity"/>
    <property type="evidence" value="ECO:0007669"/>
    <property type="project" value="InterPro"/>
</dbReference>
<feature type="domain" description="Bifunctional glucose-6-phosphate/mannose-6-phosphate isomerase C-terminal" evidence="3">
    <location>
        <begin position="170"/>
        <end position="316"/>
    </location>
</feature>
<comment type="caution">
    <text evidence="4">The sequence shown here is derived from an EMBL/GenBank/DDBJ whole genome shotgun (WGS) entry which is preliminary data.</text>
</comment>
<name>A0A1F6EDU9_9BACT</name>
<dbReference type="CDD" id="cd05637">
    <property type="entry name" value="SIS_PGI_PMI_2"/>
    <property type="match status" value="1"/>
</dbReference>
<dbReference type="Pfam" id="PF10432">
    <property type="entry name" value="bact-PGI_C"/>
    <property type="match status" value="1"/>
</dbReference>
<dbReference type="GO" id="GO:0097367">
    <property type="term" value="F:carbohydrate derivative binding"/>
    <property type="evidence" value="ECO:0007669"/>
    <property type="project" value="InterPro"/>
</dbReference>